<dbReference type="AlphaFoldDB" id="A0A1Y3XWL1"/>
<dbReference type="EMBL" id="NFIE01000001">
    <property type="protein sequence ID" value="OUN89946.1"/>
    <property type="molecule type" value="Genomic_DNA"/>
</dbReference>
<evidence type="ECO:0000256" key="3">
    <source>
        <dbReference type="ARBA" id="ARBA00022475"/>
    </source>
</evidence>
<keyword evidence="2" id="KW-0813">Transport</keyword>
<reference evidence="9" key="1">
    <citation type="submission" date="2017-04" db="EMBL/GenBank/DDBJ databases">
        <title>Function of individual gut microbiota members based on whole genome sequencing of pure cultures obtained from chicken caecum.</title>
        <authorList>
            <person name="Medvecky M."/>
            <person name="Cejkova D."/>
            <person name="Polansky O."/>
            <person name="Karasova D."/>
            <person name="Kubasova T."/>
            <person name="Cizek A."/>
            <person name="Rychlik I."/>
        </authorList>
    </citation>
    <scope>NUCLEOTIDE SEQUENCE [LARGE SCALE GENOMIC DNA]</scope>
    <source>
        <strain evidence="9">An5</strain>
    </source>
</reference>
<keyword evidence="3" id="KW-1003">Cell membrane</keyword>
<proteinExistence type="predicted"/>
<evidence type="ECO:0000313" key="9">
    <source>
        <dbReference type="Proteomes" id="UP000195781"/>
    </source>
</evidence>
<feature type="transmembrane region" description="Helical" evidence="7">
    <location>
        <begin position="29"/>
        <end position="47"/>
    </location>
</feature>
<feature type="transmembrane region" description="Helical" evidence="7">
    <location>
        <begin position="183"/>
        <end position="206"/>
    </location>
</feature>
<evidence type="ECO:0000256" key="1">
    <source>
        <dbReference type="ARBA" id="ARBA00004141"/>
    </source>
</evidence>
<feature type="transmembrane region" description="Helical" evidence="7">
    <location>
        <begin position="218"/>
        <end position="238"/>
    </location>
</feature>
<dbReference type="Pfam" id="PF03547">
    <property type="entry name" value="Mem_trans"/>
    <property type="match status" value="1"/>
</dbReference>
<accession>A0A1Y3XWL1</accession>
<dbReference type="InterPro" id="IPR004776">
    <property type="entry name" value="Mem_transp_PIN-like"/>
</dbReference>
<organism evidence="8 9">
    <name type="scientific">[Collinsella] massiliensis</name>
    <dbReference type="NCBI Taxonomy" id="1232426"/>
    <lineage>
        <taxon>Bacteria</taxon>
        <taxon>Bacillati</taxon>
        <taxon>Actinomycetota</taxon>
        <taxon>Coriobacteriia</taxon>
        <taxon>Coriobacteriales</taxon>
        <taxon>Coriobacteriaceae</taxon>
        <taxon>Enorma</taxon>
    </lineage>
</organism>
<feature type="transmembrane region" description="Helical" evidence="7">
    <location>
        <begin position="157"/>
        <end position="177"/>
    </location>
</feature>
<dbReference type="Proteomes" id="UP000195781">
    <property type="component" value="Unassembled WGS sequence"/>
</dbReference>
<dbReference type="PANTHER" id="PTHR36838">
    <property type="entry name" value="AUXIN EFFLUX CARRIER FAMILY PROTEIN"/>
    <property type="match status" value="1"/>
</dbReference>
<evidence type="ECO:0000256" key="2">
    <source>
        <dbReference type="ARBA" id="ARBA00022448"/>
    </source>
</evidence>
<sequence length="301" mass="31383">MSVLSFVTIILLGIAAARFSLIGKSADKLISTIVFKLTLPATIIHAFGTTEVAPAMLGIVLVGFACSAIPYAIAFFVTRRMDACDRPLFLFGAGGMNIGCFALPFIQAIFPASSVVTVCLIDAGNSIVVTGGSFALTKALLSGDAEGHRGRAMAKRLFSSIPFDCYIVLIAFVLLGIRVPDAVISFVEPIANANAFLSLLMLGLMTSTHVGEGKLDKLVGVLGLRVAVSLALSLAAFFLLPYDYLTRCVIATVIWAPMSALAPLYTLWCGGDHGLAGLAGTISIVLGIAAMLCVITCSGVL</sequence>
<comment type="caution">
    <text evidence="8">The sequence shown here is derived from an EMBL/GenBank/DDBJ whole genome shotgun (WGS) entry which is preliminary data.</text>
</comment>
<feature type="transmembrane region" description="Helical" evidence="7">
    <location>
        <begin position="244"/>
        <end position="268"/>
    </location>
</feature>
<keyword evidence="9" id="KW-1185">Reference proteome</keyword>
<evidence type="ECO:0000256" key="7">
    <source>
        <dbReference type="SAM" id="Phobius"/>
    </source>
</evidence>
<name>A0A1Y3XWL1_9ACTN</name>
<evidence type="ECO:0000256" key="6">
    <source>
        <dbReference type="ARBA" id="ARBA00023136"/>
    </source>
</evidence>
<protein>
    <submittedName>
        <fullName evidence="8">Uncharacterized protein</fullName>
    </submittedName>
</protein>
<keyword evidence="6 7" id="KW-0472">Membrane</keyword>
<dbReference type="OrthoDB" id="3238334at2"/>
<dbReference type="GO" id="GO:0055085">
    <property type="term" value="P:transmembrane transport"/>
    <property type="evidence" value="ECO:0007669"/>
    <property type="project" value="InterPro"/>
</dbReference>
<feature type="transmembrane region" description="Helical" evidence="7">
    <location>
        <begin position="53"/>
        <end position="76"/>
    </location>
</feature>
<feature type="transmembrane region" description="Helical" evidence="7">
    <location>
        <begin position="6"/>
        <end position="22"/>
    </location>
</feature>
<gene>
    <name evidence="8" type="ORF">B5G02_00370</name>
</gene>
<feature type="transmembrane region" description="Helical" evidence="7">
    <location>
        <begin position="275"/>
        <end position="300"/>
    </location>
</feature>
<comment type="subcellular location">
    <subcellularLocation>
        <location evidence="1">Membrane</location>
        <topology evidence="1">Multi-pass membrane protein</topology>
    </subcellularLocation>
</comment>
<feature type="transmembrane region" description="Helical" evidence="7">
    <location>
        <begin position="88"/>
        <end position="109"/>
    </location>
</feature>
<evidence type="ECO:0000313" key="8">
    <source>
        <dbReference type="EMBL" id="OUN89946.1"/>
    </source>
</evidence>
<evidence type="ECO:0000256" key="4">
    <source>
        <dbReference type="ARBA" id="ARBA00022692"/>
    </source>
</evidence>
<feature type="transmembrane region" description="Helical" evidence="7">
    <location>
        <begin position="115"/>
        <end position="136"/>
    </location>
</feature>
<dbReference type="GO" id="GO:0016020">
    <property type="term" value="C:membrane"/>
    <property type="evidence" value="ECO:0007669"/>
    <property type="project" value="UniProtKB-SubCell"/>
</dbReference>
<keyword evidence="4 7" id="KW-0812">Transmembrane</keyword>
<dbReference type="PANTHER" id="PTHR36838:SF3">
    <property type="entry name" value="TRANSPORTER AUXIN EFFLUX CARRIER EC FAMILY"/>
    <property type="match status" value="1"/>
</dbReference>
<keyword evidence="5 7" id="KW-1133">Transmembrane helix</keyword>
<evidence type="ECO:0000256" key="5">
    <source>
        <dbReference type="ARBA" id="ARBA00022989"/>
    </source>
</evidence>